<gene>
    <name evidence="1" type="ORF">GCM10008935_26230</name>
</gene>
<dbReference type="RefSeq" id="WP_343784270.1">
    <property type="nucleotide sequence ID" value="NZ_BAAACZ010000026.1"/>
</dbReference>
<evidence type="ECO:0008006" key="3">
    <source>
        <dbReference type="Google" id="ProtNLM"/>
    </source>
</evidence>
<organism evidence="1 2">
    <name type="scientific">Alkalibacillus silvisoli</name>
    <dbReference type="NCBI Taxonomy" id="392823"/>
    <lineage>
        <taxon>Bacteria</taxon>
        <taxon>Bacillati</taxon>
        <taxon>Bacillota</taxon>
        <taxon>Bacilli</taxon>
        <taxon>Bacillales</taxon>
        <taxon>Bacillaceae</taxon>
        <taxon>Alkalibacillus</taxon>
    </lineage>
</organism>
<keyword evidence="2" id="KW-1185">Reference proteome</keyword>
<proteinExistence type="predicted"/>
<protein>
    <recommendedName>
        <fullName evidence="3">Thymidylate kinase-like domain-containing protein</fullName>
    </recommendedName>
</protein>
<accession>A0ABP3K4U9</accession>
<dbReference type="Proteomes" id="UP001500740">
    <property type="component" value="Unassembled WGS sequence"/>
</dbReference>
<evidence type="ECO:0000313" key="2">
    <source>
        <dbReference type="Proteomes" id="UP001500740"/>
    </source>
</evidence>
<dbReference type="Gene3D" id="3.40.50.300">
    <property type="entry name" value="P-loop containing nucleotide triphosphate hydrolases"/>
    <property type="match status" value="1"/>
</dbReference>
<dbReference type="EMBL" id="BAAACZ010000026">
    <property type="protein sequence ID" value="GAA0469154.1"/>
    <property type="molecule type" value="Genomic_DNA"/>
</dbReference>
<reference evidence="2" key="1">
    <citation type="journal article" date="2019" name="Int. J. Syst. Evol. Microbiol.">
        <title>The Global Catalogue of Microorganisms (GCM) 10K type strain sequencing project: providing services to taxonomists for standard genome sequencing and annotation.</title>
        <authorList>
            <consortium name="The Broad Institute Genomics Platform"/>
            <consortium name="The Broad Institute Genome Sequencing Center for Infectious Disease"/>
            <person name="Wu L."/>
            <person name="Ma J."/>
        </authorList>
    </citation>
    <scope>NUCLEOTIDE SEQUENCE [LARGE SCALE GENOMIC DNA]</scope>
    <source>
        <strain evidence="2">JCM 14193</strain>
    </source>
</reference>
<dbReference type="SUPFAM" id="SSF52540">
    <property type="entry name" value="P-loop containing nucleoside triphosphate hydrolases"/>
    <property type="match status" value="1"/>
</dbReference>
<sequence length="229" mass="27050">MIIELIGLPASGKTTLAKEMYKRLGKNNSVIFPLNSLNEKSWLVRNIYKSISVTLYCITHLRTFFTVISKIHKSRLISFFDNFRLAFNILFVLSLRDKYRKHNKIIIFDEGILHYIWAVSVNSGRKDVYQLFNNVIDEVDLTIRVECPKELNKKRLNSRLNNNQRHSDLMDDFDEVYEVMQNIVNYFIREGHLYKYLSVENIEHTDIIKNSELIIEKFFNDPTAHKGII</sequence>
<name>A0ABP3K4U9_9BACI</name>
<dbReference type="InterPro" id="IPR027417">
    <property type="entry name" value="P-loop_NTPase"/>
</dbReference>
<comment type="caution">
    <text evidence="1">The sequence shown here is derived from an EMBL/GenBank/DDBJ whole genome shotgun (WGS) entry which is preliminary data.</text>
</comment>
<evidence type="ECO:0000313" key="1">
    <source>
        <dbReference type="EMBL" id="GAA0469154.1"/>
    </source>
</evidence>